<feature type="transmembrane region" description="Helical" evidence="2">
    <location>
        <begin position="87"/>
        <end position="109"/>
    </location>
</feature>
<dbReference type="Proteomes" id="UP001141806">
    <property type="component" value="Unassembled WGS sequence"/>
</dbReference>
<sequence>MIIIEPKSLPRYTGKTLLLLQIIIIFLVIIIGAFEVDVSNWSPFAPNGFNAVMTGATVVFFSYLGYDVVTSSAEECKRPQVYEDPPGFSCLVVPLFPVSCIFFNIFLFAQLHQEAWLRFVVVLVVSVGIYAFYGQYHAHSTSSNHIVIYDKPALEDALITSHDQDSFEAI</sequence>
<evidence type="ECO:0000256" key="1">
    <source>
        <dbReference type="ARBA" id="ARBA00008572"/>
    </source>
</evidence>
<dbReference type="OrthoDB" id="5982228at2759"/>
<comment type="caution">
    <text evidence="4">The sequence shown here is derived from an EMBL/GenBank/DDBJ whole genome shotgun (WGS) entry which is preliminary data.</text>
</comment>
<protein>
    <recommendedName>
        <fullName evidence="3">Cationic amino acid transporter C-terminal domain-containing protein</fullName>
    </recommendedName>
</protein>
<feature type="domain" description="Cationic amino acid transporter C-terminal" evidence="3">
    <location>
        <begin position="88"/>
        <end position="137"/>
    </location>
</feature>
<organism evidence="4 5">
    <name type="scientific">Protea cynaroides</name>
    <dbReference type="NCBI Taxonomy" id="273540"/>
    <lineage>
        <taxon>Eukaryota</taxon>
        <taxon>Viridiplantae</taxon>
        <taxon>Streptophyta</taxon>
        <taxon>Embryophyta</taxon>
        <taxon>Tracheophyta</taxon>
        <taxon>Spermatophyta</taxon>
        <taxon>Magnoliopsida</taxon>
        <taxon>Proteales</taxon>
        <taxon>Proteaceae</taxon>
        <taxon>Protea</taxon>
    </lineage>
</organism>
<name>A0A9Q0JXU7_9MAGN</name>
<dbReference type="InterPro" id="IPR029485">
    <property type="entry name" value="CAT_C"/>
</dbReference>
<keyword evidence="2" id="KW-0472">Membrane</keyword>
<dbReference type="Gene3D" id="1.20.1740.10">
    <property type="entry name" value="Amino acid/polyamine transporter I"/>
    <property type="match status" value="1"/>
</dbReference>
<reference evidence="4" key="1">
    <citation type="journal article" date="2023" name="Plant J.">
        <title>The genome of the king protea, Protea cynaroides.</title>
        <authorList>
            <person name="Chang J."/>
            <person name="Duong T.A."/>
            <person name="Schoeman C."/>
            <person name="Ma X."/>
            <person name="Roodt D."/>
            <person name="Barker N."/>
            <person name="Li Z."/>
            <person name="Van de Peer Y."/>
            <person name="Mizrachi E."/>
        </authorList>
    </citation>
    <scope>NUCLEOTIDE SEQUENCE</scope>
    <source>
        <tissue evidence="4">Young leaves</tissue>
    </source>
</reference>
<feature type="transmembrane region" description="Helical" evidence="2">
    <location>
        <begin position="48"/>
        <end position="66"/>
    </location>
</feature>
<dbReference type="Pfam" id="PF13906">
    <property type="entry name" value="AA_permease_C"/>
    <property type="match status" value="1"/>
</dbReference>
<accession>A0A9Q0JXU7</accession>
<keyword evidence="2" id="KW-0812">Transmembrane</keyword>
<feature type="transmembrane region" description="Helical" evidence="2">
    <location>
        <begin position="17"/>
        <end position="36"/>
    </location>
</feature>
<evidence type="ECO:0000256" key="2">
    <source>
        <dbReference type="SAM" id="Phobius"/>
    </source>
</evidence>
<dbReference type="PANTHER" id="PTHR43243">
    <property type="entry name" value="INNER MEMBRANE TRANSPORTER YGJI-RELATED"/>
    <property type="match status" value="1"/>
</dbReference>
<gene>
    <name evidence="4" type="ORF">NE237_011343</name>
</gene>
<dbReference type="AlphaFoldDB" id="A0A9Q0JXU7"/>
<evidence type="ECO:0000259" key="3">
    <source>
        <dbReference type="Pfam" id="PF13906"/>
    </source>
</evidence>
<comment type="similarity">
    <text evidence="1">Belongs to the amino acid-polyamine-organocation (APC) superfamily. Cationic amino acid transporter (CAT) (TC 2.A.3.3) family.</text>
</comment>
<dbReference type="GO" id="GO:0015171">
    <property type="term" value="F:amino acid transmembrane transporter activity"/>
    <property type="evidence" value="ECO:0007669"/>
    <property type="project" value="TreeGrafter"/>
</dbReference>
<proteinExistence type="inferred from homology"/>
<keyword evidence="2" id="KW-1133">Transmembrane helix</keyword>
<dbReference type="EMBL" id="JAMYWD010000011">
    <property type="protein sequence ID" value="KAJ4954560.1"/>
    <property type="molecule type" value="Genomic_DNA"/>
</dbReference>
<evidence type="ECO:0000313" key="5">
    <source>
        <dbReference type="Proteomes" id="UP001141806"/>
    </source>
</evidence>
<feature type="transmembrane region" description="Helical" evidence="2">
    <location>
        <begin position="115"/>
        <end position="133"/>
    </location>
</feature>
<evidence type="ECO:0000313" key="4">
    <source>
        <dbReference type="EMBL" id="KAJ4954560.1"/>
    </source>
</evidence>
<keyword evidence="5" id="KW-1185">Reference proteome</keyword>
<dbReference type="PANTHER" id="PTHR43243:SF45">
    <property type="entry name" value="CATIONIC AMINO ACID TRANSPORTER 9, CHLOROPLASTIC"/>
    <property type="match status" value="1"/>
</dbReference>